<reference evidence="8 9" key="1">
    <citation type="submission" date="2016-05" db="EMBL/GenBank/DDBJ databases">
        <title>A degradative enzymes factory behind the ericoid mycorrhizal symbiosis.</title>
        <authorList>
            <consortium name="DOE Joint Genome Institute"/>
            <person name="Martino E."/>
            <person name="Morin E."/>
            <person name="Grelet G."/>
            <person name="Kuo A."/>
            <person name="Kohler A."/>
            <person name="Daghino S."/>
            <person name="Barry K."/>
            <person name="Choi C."/>
            <person name="Cichocki N."/>
            <person name="Clum A."/>
            <person name="Copeland A."/>
            <person name="Hainaut M."/>
            <person name="Haridas S."/>
            <person name="Labutti K."/>
            <person name="Lindquist E."/>
            <person name="Lipzen A."/>
            <person name="Khouja H.-R."/>
            <person name="Murat C."/>
            <person name="Ohm R."/>
            <person name="Olson A."/>
            <person name="Spatafora J."/>
            <person name="Veneault-Fourrey C."/>
            <person name="Henrissat B."/>
            <person name="Grigoriev I."/>
            <person name="Martin F."/>
            <person name="Perotto S."/>
        </authorList>
    </citation>
    <scope>NUCLEOTIDE SEQUENCE [LARGE SCALE GENOMIC DNA]</scope>
    <source>
        <strain evidence="8 9">UAMH 7357</strain>
    </source>
</reference>
<dbReference type="PANTHER" id="PTHR10218:SF369">
    <property type="entry name" value="GUANINE NUCLEOTIDE-BINDING PROTEIN ALPHA-2 SUBUNIT"/>
    <property type="match status" value="1"/>
</dbReference>
<evidence type="ECO:0000256" key="7">
    <source>
        <dbReference type="SAM" id="MobiDB-lite"/>
    </source>
</evidence>
<dbReference type="InterPro" id="IPR001019">
    <property type="entry name" value="Gprotein_alpha_su"/>
</dbReference>
<name>A0A2J6QJG1_9HELO</name>
<feature type="compositionally biased region" description="Basic and acidic residues" evidence="7">
    <location>
        <begin position="601"/>
        <end position="618"/>
    </location>
</feature>
<dbReference type="PANTHER" id="PTHR10218">
    <property type="entry name" value="GTP-BINDING PROTEIN ALPHA SUBUNIT"/>
    <property type="match status" value="1"/>
</dbReference>
<dbReference type="PRINTS" id="PR00318">
    <property type="entry name" value="GPROTEINA"/>
</dbReference>
<dbReference type="Pfam" id="PF00503">
    <property type="entry name" value="G-alpha"/>
    <property type="match status" value="1"/>
</dbReference>
<dbReference type="InterPro" id="IPR011025">
    <property type="entry name" value="GproteinA_insert"/>
</dbReference>
<dbReference type="GO" id="GO:0007189">
    <property type="term" value="P:adenylate cyclase-activating G protein-coupled receptor signaling pathway"/>
    <property type="evidence" value="ECO:0007669"/>
    <property type="project" value="TreeGrafter"/>
</dbReference>
<gene>
    <name evidence="8" type="ORF">NA56DRAFT_343910</name>
</gene>
<dbReference type="SMART" id="SM00275">
    <property type="entry name" value="G_alpha"/>
    <property type="match status" value="1"/>
</dbReference>
<sequence>MADPFLSTATSIVGIIDLLARTTSRLGELKERWRQAEFVFINLIAQLSALKAALNKLQGWIDAEMDEAHHLLVMDLEASIIFCQMLVNRIDSEISDLHESAENGLSSQSKLKLIIRNGTLEELQKMVERQTSALTLLLMACNFKATSEQKILLEKSSSRKIFQRVKDDSSSLYGQRDSASLSSWRTSSSSRLSKLFEFDRQLFATKVYNKALPSSLKNTVENLRRPATCRLRIEPSAKDIKRTAIIDQTLEEDSKKRSKECKVLVLGDPACTQTFMNQIRISHMRGFPDDERAAYKGTVRNNVLDIVEVLACIAEDEYAGLDDTAKVHATLLSRELAKWETQPKKLTWDVANAVKGLWQNELLKSKLFDANEVYSSKSAPYFLKEIHRIAEKDYVPTETDILMARMRASGIQEYNFRRGSLGVHMFSIGDQRSDKKKFIHQFENITSIVFSVDLGNYDQVLPSASNHQNLLIESLSVFGSIVNSRWFLRTSIILLLCNAELFRRKLGRTPMNRYFPDYGGGNDVVQASQYIIERFHRLNGNNLSLFPRLCEAPDPSNLQIVFNAVQDTIIFNNMGDLFYRETRDRDAHLASKFYGRRDKGKEDRVRGEWKEQGEDNSSRQDPGNGDAGNDVNETESGREVTPSEIGVAL</sequence>
<keyword evidence="4 6" id="KW-0342">GTP-binding</keyword>
<keyword evidence="5" id="KW-0807">Transducer</keyword>
<protein>
    <submittedName>
        <fullName evidence="8">G-alpha-domain-containing protein</fullName>
    </submittedName>
</protein>
<dbReference type="PROSITE" id="PS51882">
    <property type="entry name" value="G_ALPHA"/>
    <property type="match status" value="1"/>
</dbReference>
<evidence type="ECO:0000256" key="1">
    <source>
        <dbReference type="ARBA" id="ARBA00022723"/>
    </source>
</evidence>
<dbReference type="GO" id="GO:0005737">
    <property type="term" value="C:cytoplasm"/>
    <property type="evidence" value="ECO:0007669"/>
    <property type="project" value="TreeGrafter"/>
</dbReference>
<dbReference type="AlphaFoldDB" id="A0A2J6QJG1"/>
<dbReference type="GO" id="GO:0031683">
    <property type="term" value="F:G-protein beta/gamma-subunit complex binding"/>
    <property type="evidence" value="ECO:0007669"/>
    <property type="project" value="InterPro"/>
</dbReference>
<dbReference type="Proteomes" id="UP000235672">
    <property type="component" value="Unassembled WGS sequence"/>
</dbReference>
<dbReference type="FunFam" id="3.40.50.300:FF:000692">
    <property type="entry name" value="Guanine nucleotide-binding protein subunit alpha"/>
    <property type="match status" value="1"/>
</dbReference>
<dbReference type="InterPro" id="IPR027417">
    <property type="entry name" value="P-loop_NTPase"/>
</dbReference>
<keyword evidence="3" id="KW-0460">Magnesium</keyword>
<dbReference type="GO" id="GO:0001664">
    <property type="term" value="F:G protein-coupled receptor binding"/>
    <property type="evidence" value="ECO:0007669"/>
    <property type="project" value="TreeGrafter"/>
</dbReference>
<dbReference type="Gene3D" id="1.10.400.10">
    <property type="entry name" value="GI Alpha 1, domain 2-like"/>
    <property type="match status" value="1"/>
</dbReference>
<dbReference type="SUPFAM" id="SSF52540">
    <property type="entry name" value="P-loop containing nucleoside triphosphate hydrolases"/>
    <property type="match status" value="1"/>
</dbReference>
<feature type="region of interest" description="Disordered" evidence="7">
    <location>
        <begin position="601"/>
        <end position="649"/>
    </location>
</feature>
<dbReference type="GO" id="GO:0005834">
    <property type="term" value="C:heterotrimeric G-protein complex"/>
    <property type="evidence" value="ECO:0007669"/>
    <property type="project" value="TreeGrafter"/>
</dbReference>
<dbReference type="Gene3D" id="3.40.50.300">
    <property type="entry name" value="P-loop containing nucleotide triphosphate hydrolases"/>
    <property type="match status" value="1"/>
</dbReference>
<keyword evidence="2 6" id="KW-0547">Nucleotide-binding</keyword>
<evidence type="ECO:0000256" key="6">
    <source>
        <dbReference type="PIRSR" id="PIRSR601019-1"/>
    </source>
</evidence>
<evidence type="ECO:0000256" key="4">
    <source>
        <dbReference type="ARBA" id="ARBA00023134"/>
    </source>
</evidence>
<accession>A0A2J6QJG1</accession>
<keyword evidence="1" id="KW-0479">Metal-binding</keyword>
<organism evidence="8 9">
    <name type="scientific">Hyaloscypha hepaticicola</name>
    <dbReference type="NCBI Taxonomy" id="2082293"/>
    <lineage>
        <taxon>Eukaryota</taxon>
        <taxon>Fungi</taxon>
        <taxon>Dikarya</taxon>
        <taxon>Ascomycota</taxon>
        <taxon>Pezizomycotina</taxon>
        <taxon>Leotiomycetes</taxon>
        <taxon>Helotiales</taxon>
        <taxon>Hyaloscyphaceae</taxon>
        <taxon>Hyaloscypha</taxon>
    </lineage>
</organism>
<keyword evidence="9" id="KW-1185">Reference proteome</keyword>
<evidence type="ECO:0000256" key="2">
    <source>
        <dbReference type="ARBA" id="ARBA00022741"/>
    </source>
</evidence>
<evidence type="ECO:0000256" key="5">
    <source>
        <dbReference type="ARBA" id="ARBA00023224"/>
    </source>
</evidence>
<dbReference type="EMBL" id="KZ613468">
    <property type="protein sequence ID" value="PMD26384.1"/>
    <property type="molecule type" value="Genomic_DNA"/>
</dbReference>
<proteinExistence type="predicted"/>
<dbReference type="GO" id="GO:0003924">
    <property type="term" value="F:GTPase activity"/>
    <property type="evidence" value="ECO:0007669"/>
    <property type="project" value="InterPro"/>
</dbReference>
<dbReference type="SUPFAM" id="SSF47895">
    <property type="entry name" value="Transducin (alpha subunit), insertion domain"/>
    <property type="match status" value="1"/>
</dbReference>
<dbReference type="GO" id="GO:0046872">
    <property type="term" value="F:metal ion binding"/>
    <property type="evidence" value="ECO:0007669"/>
    <property type="project" value="UniProtKB-KW"/>
</dbReference>
<dbReference type="OrthoDB" id="5817230at2759"/>
<evidence type="ECO:0000313" key="9">
    <source>
        <dbReference type="Proteomes" id="UP000235672"/>
    </source>
</evidence>
<dbReference type="CDD" id="cd00066">
    <property type="entry name" value="G-alpha"/>
    <property type="match status" value="1"/>
</dbReference>
<evidence type="ECO:0000256" key="3">
    <source>
        <dbReference type="ARBA" id="ARBA00022842"/>
    </source>
</evidence>
<evidence type="ECO:0000313" key="8">
    <source>
        <dbReference type="EMBL" id="PMD26384.1"/>
    </source>
</evidence>
<dbReference type="STRING" id="1745343.A0A2J6QJG1"/>
<feature type="binding site" evidence="6">
    <location>
        <position position="552"/>
    </location>
    <ligand>
        <name>GTP</name>
        <dbReference type="ChEBI" id="CHEBI:37565"/>
    </ligand>
</feature>
<dbReference type="GO" id="GO:0005525">
    <property type="term" value="F:GTP binding"/>
    <property type="evidence" value="ECO:0007669"/>
    <property type="project" value="UniProtKB-KW"/>
</dbReference>